<sequence length="257" mass="30504">MRYGEEIIKEFDVESDLEIWPNKQERDYLIKITLPEFMCLCPRSGYPDFATIYLEYMPGEFVVELKAIKLYINSFINRNISHEDSINEIYSVLQTKLKPKWMKIIGDFNPRGNVHTVIEIDSNLASKDSQEKPQSANNDEIIDAIKEEFKKEKEQEKLEREERKKSFNDRKPRDGVRSFSDRKPREGGFGDRKPRREFDKKDGKSFDKKPRVGGYSDRKPRDRDDKFDDKPRVKKEPFYKSNFSDRKPQVVKKDDKS</sequence>
<dbReference type="Gene3D" id="3.30.1130.10">
    <property type="match status" value="1"/>
</dbReference>
<feature type="active site" description="Thioimide intermediate" evidence="5">
    <location>
        <position position="41"/>
    </location>
</feature>
<evidence type="ECO:0000256" key="1">
    <source>
        <dbReference type="ARBA" id="ARBA00022490"/>
    </source>
</evidence>
<evidence type="ECO:0000256" key="2">
    <source>
        <dbReference type="ARBA" id="ARBA00022785"/>
    </source>
</evidence>
<comment type="pathway">
    <text evidence="5">tRNA modification; tRNA-queuosine biosynthesis.</text>
</comment>
<dbReference type="Proteomes" id="UP000069632">
    <property type="component" value="Unassembled WGS sequence"/>
</dbReference>
<evidence type="ECO:0000256" key="6">
    <source>
        <dbReference type="SAM" id="MobiDB-lite"/>
    </source>
</evidence>
<dbReference type="InterPro" id="IPR043133">
    <property type="entry name" value="GTP-CH-I_C/QueF"/>
</dbReference>
<dbReference type="OrthoDB" id="9789995at2"/>
<evidence type="ECO:0000313" key="8">
    <source>
        <dbReference type="Proteomes" id="UP000069632"/>
    </source>
</evidence>
<keyword evidence="3 5" id="KW-0521">NADP</keyword>
<comment type="function">
    <text evidence="5">Catalyzes the NADPH-dependent reduction of 7-cyano-7-deazaguanine (preQ0) to 7-aminomethyl-7-deazaguanine (preQ1).</text>
</comment>
<keyword evidence="1 5" id="KW-0963">Cytoplasm</keyword>
<proteinExistence type="inferred from homology"/>
<gene>
    <name evidence="5 7" type="primary">queF</name>
    <name evidence="7" type="ORF">ERS672216_00382</name>
</gene>
<dbReference type="InterPro" id="IPR016856">
    <property type="entry name" value="QueF_type1"/>
</dbReference>
<organism evidence="7 8">
    <name type="scientific">Campylobacter geochelonis</name>
    <dbReference type="NCBI Taxonomy" id="1780362"/>
    <lineage>
        <taxon>Bacteria</taxon>
        <taxon>Pseudomonadati</taxon>
        <taxon>Campylobacterota</taxon>
        <taxon>Epsilonproteobacteria</taxon>
        <taxon>Campylobacterales</taxon>
        <taxon>Campylobacteraceae</taxon>
        <taxon>Campylobacter</taxon>
    </lineage>
</organism>
<dbReference type="SUPFAM" id="SSF55620">
    <property type="entry name" value="Tetrahydrobiopterin biosynthesis enzymes-like"/>
    <property type="match status" value="1"/>
</dbReference>
<dbReference type="HAMAP" id="MF_00818">
    <property type="entry name" value="QueF_type1"/>
    <property type="match status" value="1"/>
</dbReference>
<dbReference type="Pfam" id="PF14489">
    <property type="entry name" value="QueF"/>
    <property type="match status" value="1"/>
</dbReference>
<keyword evidence="2 5" id="KW-0671">Queuosine biosynthesis</keyword>
<dbReference type="PANTHER" id="PTHR34354">
    <property type="entry name" value="NADPH-DEPENDENT 7-CYANO-7-DEAZAGUANINE REDUCTASE"/>
    <property type="match status" value="1"/>
</dbReference>
<keyword evidence="4 5" id="KW-0560">Oxidoreductase</keyword>
<accession>A0A128EBZ0</accession>
<feature type="region of interest" description="Disordered" evidence="6">
    <location>
        <begin position="152"/>
        <end position="257"/>
    </location>
</feature>
<name>A0A128EBZ0_9BACT</name>
<comment type="subcellular location">
    <subcellularLocation>
        <location evidence="5">Cytoplasm</location>
    </subcellularLocation>
</comment>
<dbReference type="AlphaFoldDB" id="A0A128EBZ0"/>
<dbReference type="NCBIfam" id="TIGR03139">
    <property type="entry name" value="QueF-II"/>
    <property type="match status" value="1"/>
</dbReference>
<dbReference type="PANTHER" id="PTHR34354:SF1">
    <property type="entry name" value="NADPH-DEPENDENT 7-CYANO-7-DEAZAGUANINE REDUCTASE"/>
    <property type="match status" value="1"/>
</dbReference>
<dbReference type="GO" id="GO:0033739">
    <property type="term" value="F:preQ1 synthase activity"/>
    <property type="evidence" value="ECO:0007669"/>
    <property type="project" value="UniProtKB-UniRule"/>
</dbReference>
<dbReference type="InterPro" id="IPR050084">
    <property type="entry name" value="NADPH_dep_7-cyano-7-deazaG_red"/>
</dbReference>
<comment type="similarity">
    <text evidence="5">Belongs to the GTP cyclohydrolase I family. QueF type 1 subfamily.</text>
</comment>
<feature type="active site" description="Proton donor" evidence="5">
    <location>
        <position position="48"/>
    </location>
</feature>
<dbReference type="UniPathway" id="UPA00392"/>
<keyword evidence="8" id="KW-1185">Reference proteome</keyword>
<protein>
    <recommendedName>
        <fullName evidence="5">NADPH-dependent 7-cyano-7-deazaguanine reductase</fullName>
        <ecNumber evidence="5">1.7.1.13</ecNumber>
    </recommendedName>
    <alternativeName>
        <fullName evidence="5">7-cyano-7-carbaguanine reductase</fullName>
    </alternativeName>
    <alternativeName>
        <fullName evidence="5">NADPH-dependent nitrile oxidoreductase</fullName>
    </alternativeName>
    <alternativeName>
        <fullName evidence="5">PreQ(0) reductase</fullName>
    </alternativeName>
</protein>
<dbReference type="GO" id="GO:0008616">
    <property type="term" value="P:tRNA queuosine(34) biosynthetic process"/>
    <property type="evidence" value="ECO:0007669"/>
    <property type="project" value="UniProtKB-UniRule"/>
</dbReference>
<dbReference type="EC" id="1.7.1.13" evidence="5"/>
<evidence type="ECO:0000313" key="7">
    <source>
        <dbReference type="EMBL" id="CZE46459.1"/>
    </source>
</evidence>
<evidence type="ECO:0000256" key="3">
    <source>
        <dbReference type="ARBA" id="ARBA00022857"/>
    </source>
</evidence>
<evidence type="ECO:0000256" key="5">
    <source>
        <dbReference type="HAMAP-Rule" id="MF_00818"/>
    </source>
</evidence>
<comment type="catalytic activity">
    <reaction evidence="5">
        <text>7-aminomethyl-7-carbaguanine + 2 NADP(+) = 7-cyano-7-carbaguanine + 2 NADPH + 3 H(+)</text>
        <dbReference type="Rhea" id="RHEA:13409"/>
        <dbReference type="ChEBI" id="CHEBI:15378"/>
        <dbReference type="ChEBI" id="CHEBI:45075"/>
        <dbReference type="ChEBI" id="CHEBI:57783"/>
        <dbReference type="ChEBI" id="CHEBI:58349"/>
        <dbReference type="ChEBI" id="CHEBI:58703"/>
        <dbReference type="EC" id="1.7.1.13"/>
    </reaction>
</comment>
<reference evidence="7 8" key="1">
    <citation type="submission" date="2016-02" db="EMBL/GenBank/DDBJ databases">
        <authorList>
            <consortium name="Pathogen Informatics"/>
        </authorList>
    </citation>
    <scope>NUCLEOTIDE SEQUENCE [LARGE SCALE GENOMIC DNA]</scope>
    <source>
        <strain evidence="7 8">RC20</strain>
    </source>
</reference>
<dbReference type="EMBL" id="FIZP01000001">
    <property type="protein sequence ID" value="CZE46459.1"/>
    <property type="molecule type" value="Genomic_DNA"/>
</dbReference>
<dbReference type="InterPro" id="IPR029500">
    <property type="entry name" value="QueF"/>
</dbReference>
<dbReference type="GO" id="GO:0005737">
    <property type="term" value="C:cytoplasm"/>
    <property type="evidence" value="ECO:0007669"/>
    <property type="project" value="UniProtKB-SubCell"/>
</dbReference>
<feature type="binding site" evidence="5">
    <location>
        <begin position="63"/>
        <end position="65"/>
    </location>
    <ligand>
        <name>substrate</name>
    </ligand>
</feature>
<evidence type="ECO:0000256" key="4">
    <source>
        <dbReference type="ARBA" id="ARBA00023002"/>
    </source>
</evidence>
<feature type="binding site" evidence="5">
    <location>
        <begin position="82"/>
        <end position="83"/>
    </location>
    <ligand>
        <name>substrate</name>
    </ligand>
</feature>